<dbReference type="Gene3D" id="3.60.21.10">
    <property type="match status" value="1"/>
</dbReference>
<dbReference type="GO" id="GO:0008199">
    <property type="term" value="F:ferric iron binding"/>
    <property type="evidence" value="ECO:0000318"/>
    <property type="project" value="GO_Central"/>
</dbReference>
<reference evidence="4" key="1">
    <citation type="journal article" date="2008" name="Nat. Genet.">
        <title>The Pristionchus pacificus genome provides a unique perspective on nematode lifestyle and parasitism.</title>
        <authorList>
            <person name="Dieterich C."/>
            <person name="Clifton S.W."/>
            <person name="Schuster L.N."/>
            <person name="Chinwalla A."/>
            <person name="Delehaunty K."/>
            <person name="Dinkelacker I."/>
            <person name="Fulton L."/>
            <person name="Fulton R."/>
            <person name="Godfrey J."/>
            <person name="Minx P."/>
            <person name="Mitreva M."/>
            <person name="Roeseler W."/>
            <person name="Tian H."/>
            <person name="Witte H."/>
            <person name="Yang S.P."/>
            <person name="Wilson R.K."/>
            <person name="Sommer R.J."/>
        </authorList>
    </citation>
    <scope>NUCLEOTIDE SEQUENCE [LARGE SCALE GENOMIC DNA]</scope>
    <source>
        <strain evidence="4">PS312</strain>
    </source>
</reference>
<dbReference type="AlphaFoldDB" id="A0A2A6CK89"/>
<dbReference type="GO" id="GO:0003993">
    <property type="term" value="F:acid phosphatase activity"/>
    <property type="evidence" value="ECO:0000318"/>
    <property type="project" value="GO_Central"/>
</dbReference>
<dbReference type="GO" id="GO:0008198">
    <property type="term" value="F:ferrous iron binding"/>
    <property type="evidence" value="ECO:0000318"/>
    <property type="project" value="GO_Central"/>
</dbReference>
<evidence type="ECO:0000256" key="2">
    <source>
        <dbReference type="ARBA" id="ARBA00022801"/>
    </source>
</evidence>
<dbReference type="EnsemblMetazoa" id="PPA12028.1">
    <property type="protein sequence ID" value="PPA12028.1"/>
    <property type="gene ID" value="WBGene00101582"/>
</dbReference>
<keyword evidence="1" id="KW-0732">Signal</keyword>
<dbReference type="Proteomes" id="UP000005239">
    <property type="component" value="Unassembled WGS sequence"/>
</dbReference>
<dbReference type="SUPFAM" id="SSF56300">
    <property type="entry name" value="Metallo-dependent phosphatases"/>
    <property type="match status" value="1"/>
</dbReference>
<dbReference type="PANTHER" id="PTHR10161:SF14">
    <property type="entry name" value="TARTRATE-RESISTANT ACID PHOSPHATASE TYPE 5"/>
    <property type="match status" value="1"/>
</dbReference>
<sequence>MPIVDVTAVQLQVARAMIHRSRGLTTIINLGDNFYFTGVMSDDDIRFQTTFENVYRDTRVPWLTIAGNHDHMGNVQAQVSYTAKSKLWFALFGFPSQIDCTSHHFANSTQRWNFDSTVEFVMLNTVELCGNTVGEDPQTYLIQCESKNHSHVSDMQSGNFYDFPMDYLRRASTANDSHCIR</sequence>
<reference evidence="3" key="2">
    <citation type="submission" date="2022-06" db="UniProtKB">
        <authorList>
            <consortium name="EnsemblMetazoa"/>
        </authorList>
    </citation>
    <scope>IDENTIFICATION</scope>
    <source>
        <strain evidence="3">PS312</strain>
    </source>
</reference>
<dbReference type="InterPro" id="IPR029052">
    <property type="entry name" value="Metallo-depent_PP-like"/>
</dbReference>
<evidence type="ECO:0000256" key="1">
    <source>
        <dbReference type="ARBA" id="ARBA00022729"/>
    </source>
</evidence>
<keyword evidence="4" id="KW-1185">Reference proteome</keyword>
<evidence type="ECO:0000313" key="3">
    <source>
        <dbReference type="EnsemblMetazoa" id="PPA12028.1"/>
    </source>
</evidence>
<keyword evidence="2" id="KW-0378">Hydrolase</keyword>
<organism evidence="3 4">
    <name type="scientific">Pristionchus pacificus</name>
    <name type="common">Parasitic nematode worm</name>
    <dbReference type="NCBI Taxonomy" id="54126"/>
    <lineage>
        <taxon>Eukaryota</taxon>
        <taxon>Metazoa</taxon>
        <taxon>Ecdysozoa</taxon>
        <taxon>Nematoda</taxon>
        <taxon>Chromadorea</taxon>
        <taxon>Rhabditida</taxon>
        <taxon>Rhabditina</taxon>
        <taxon>Diplogasteromorpha</taxon>
        <taxon>Diplogasteroidea</taxon>
        <taxon>Neodiplogasteridae</taxon>
        <taxon>Pristionchus</taxon>
    </lineage>
</organism>
<accession>A0A8R1YE31</accession>
<dbReference type="InterPro" id="IPR051558">
    <property type="entry name" value="Metallophosphoesterase_PAP"/>
</dbReference>
<accession>A0A2A6CK89</accession>
<name>A0A2A6CK89_PRIPA</name>
<gene>
    <name evidence="3" type="primary">WBGene00101582</name>
</gene>
<proteinExistence type="predicted"/>
<dbReference type="PANTHER" id="PTHR10161">
    <property type="entry name" value="TARTRATE-RESISTANT ACID PHOSPHATASE TYPE 5"/>
    <property type="match status" value="1"/>
</dbReference>
<protein>
    <submittedName>
        <fullName evidence="3">Uncharacterized protein</fullName>
    </submittedName>
</protein>
<evidence type="ECO:0000313" key="4">
    <source>
        <dbReference type="Proteomes" id="UP000005239"/>
    </source>
</evidence>
<dbReference type="OrthoDB" id="411211at2759"/>